<protein>
    <submittedName>
        <fullName evidence="1">Uncharacterized protein</fullName>
    </submittedName>
</protein>
<reference evidence="1 2" key="1">
    <citation type="journal article" date="2019" name="Sci. Rep.">
        <title>A high-quality genome of Eragrostis curvula grass provides insights into Poaceae evolution and supports new strategies to enhance forage quality.</title>
        <authorList>
            <person name="Carballo J."/>
            <person name="Santos B.A.C.M."/>
            <person name="Zappacosta D."/>
            <person name="Garbus I."/>
            <person name="Selva J.P."/>
            <person name="Gallo C.A."/>
            <person name="Diaz A."/>
            <person name="Albertini E."/>
            <person name="Caccamo M."/>
            <person name="Echenique V."/>
        </authorList>
    </citation>
    <scope>NUCLEOTIDE SEQUENCE [LARGE SCALE GENOMIC DNA]</scope>
    <source>
        <strain evidence="2">cv. Victoria</strain>
        <tissue evidence="1">Leaf</tissue>
    </source>
</reference>
<accession>A0A5J9V096</accession>
<dbReference type="Gramene" id="TVU28730">
    <property type="protein sequence ID" value="TVU28730"/>
    <property type="gene ID" value="EJB05_20260"/>
</dbReference>
<feature type="non-terminal residue" evidence="1">
    <location>
        <position position="1"/>
    </location>
</feature>
<organism evidence="1 2">
    <name type="scientific">Eragrostis curvula</name>
    <name type="common">weeping love grass</name>
    <dbReference type="NCBI Taxonomy" id="38414"/>
    <lineage>
        <taxon>Eukaryota</taxon>
        <taxon>Viridiplantae</taxon>
        <taxon>Streptophyta</taxon>
        <taxon>Embryophyta</taxon>
        <taxon>Tracheophyta</taxon>
        <taxon>Spermatophyta</taxon>
        <taxon>Magnoliopsida</taxon>
        <taxon>Liliopsida</taxon>
        <taxon>Poales</taxon>
        <taxon>Poaceae</taxon>
        <taxon>PACMAD clade</taxon>
        <taxon>Chloridoideae</taxon>
        <taxon>Eragrostideae</taxon>
        <taxon>Eragrostidinae</taxon>
        <taxon>Eragrostis</taxon>
    </lineage>
</organism>
<dbReference type="EMBL" id="RWGY01000011">
    <property type="protein sequence ID" value="TVU28730.1"/>
    <property type="molecule type" value="Genomic_DNA"/>
</dbReference>
<comment type="caution">
    <text evidence="1">The sequence shown here is derived from an EMBL/GenBank/DDBJ whole genome shotgun (WGS) entry which is preliminary data.</text>
</comment>
<evidence type="ECO:0000313" key="1">
    <source>
        <dbReference type="EMBL" id="TVU28730.1"/>
    </source>
</evidence>
<evidence type="ECO:0000313" key="2">
    <source>
        <dbReference type="Proteomes" id="UP000324897"/>
    </source>
</evidence>
<sequence>MDRANKKPLSMTPRCKFVGGDKDGAFTGEQLRFPCKLRRYICARCGMHRGDHQYEGIRDEQLPPRKRSVFRRLVQFQVKEEALEEGEIWSGDVVTKGTRAPRRKRADVLWAGLRSSKFE</sequence>
<dbReference type="AlphaFoldDB" id="A0A5J9V096"/>
<name>A0A5J9V096_9POAL</name>
<dbReference type="OrthoDB" id="669982at2759"/>
<keyword evidence="2" id="KW-1185">Reference proteome</keyword>
<proteinExistence type="predicted"/>
<dbReference type="Proteomes" id="UP000324897">
    <property type="component" value="Chromosome 1"/>
</dbReference>
<gene>
    <name evidence="1" type="ORF">EJB05_20260</name>
</gene>